<dbReference type="InterPro" id="IPR000299">
    <property type="entry name" value="FERM_domain"/>
</dbReference>
<dbReference type="InterPro" id="IPR011993">
    <property type="entry name" value="PH-like_dom_sf"/>
</dbReference>
<sequence>MPNPINVRITTMDAELEFAIQQSTTGKQLFDQVVKTIGLREVWYFGLQCQDSKGFNTWLKLEKKVSSQNIKKQHLMQFKFRARYFPEDVSEELIQDVTQKLFFLQVKDAILHDEVYCPPETAVLLASYSVQAKFGDYNKEVHRPGYLLSERLLPTRVLEQHKLSREQWEERIQVWHEEHSGTLKEDAMLEYLKIAQDLEMYGVNYFDIKNKKGTELWLGVDALGLNIYEKEDRLTPKIGFPWSEIRNISFSDKKFIIKPIDKKSPDFVFYAPRVRVNKGILQLCMGNHDLYMRRRKPDTMEVQQMKVQAQEEKQQKQKERDQVEKEKKRREAIEKEKEMIEREKQDLMRRLCLFEEKTKKAERELQDQLERASMLEQERRRAEEEAARLEAERQAALLAKEELASLANAQRKSQEQLVSIIKYRAKEAQDDLLKTREELQMVMSAPLLPPPPPMYEHLDENSDSEENTSTHSADLQIEGINDHRKEEDRITEAEKNERVQTQLKTLTLELAQARDDSKNTQNDFLHSENVKAGRDKYKTLRQIRQGNTKQRIDEFEAM</sequence>
<dbReference type="InterPro" id="IPR019747">
    <property type="entry name" value="FERM_CS"/>
</dbReference>
<proteinExistence type="predicted"/>
<dbReference type="InterPro" id="IPR000798">
    <property type="entry name" value="Ez/rad/moesin-like"/>
</dbReference>
<dbReference type="Gene3D" id="2.30.29.30">
    <property type="entry name" value="Pleckstrin-homology domain (PH domain)/Phosphotyrosine-binding domain (PTB)"/>
    <property type="match status" value="1"/>
</dbReference>
<organism evidence="8 9">
    <name type="scientific">Mola mola</name>
    <name type="common">Ocean sunfish</name>
    <name type="synonym">Tetraodon mola</name>
    <dbReference type="NCBI Taxonomy" id="94237"/>
    <lineage>
        <taxon>Eukaryota</taxon>
        <taxon>Metazoa</taxon>
        <taxon>Chordata</taxon>
        <taxon>Craniata</taxon>
        <taxon>Vertebrata</taxon>
        <taxon>Euteleostomi</taxon>
        <taxon>Actinopterygii</taxon>
        <taxon>Neopterygii</taxon>
        <taxon>Teleostei</taxon>
        <taxon>Neoteleostei</taxon>
        <taxon>Acanthomorphata</taxon>
        <taxon>Eupercaria</taxon>
        <taxon>Tetraodontiformes</taxon>
        <taxon>Molidae</taxon>
        <taxon>Mola</taxon>
    </lineage>
</organism>
<dbReference type="SUPFAM" id="SSF54236">
    <property type="entry name" value="Ubiquitin-like"/>
    <property type="match status" value="1"/>
</dbReference>
<dbReference type="InterPro" id="IPR019748">
    <property type="entry name" value="FERM_central"/>
</dbReference>
<dbReference type="InterPro" id="IPR011259">
    <property type="entry name" value="ERM_C_dom"/>
</dbReference>
<dbReference type="InterPro" id="IPR018980">
    <property type="entry name" value="FERM_PH-like_C"/>
</dbReference>
<dbReference type="Gene3D" id="1.20.5.450">
    <property type="match status" value="1"/>
</dbReference>
<evidence type="ECO:0000313" key="8">
    <source>
        <dbReference type="Ensembl" id="ENSMMOP00000000236.1"/>
    </source>
</evidence>
<dbReference type="PROSITE" id="PS00661">
    <property type="entry name" value="FERM_2"/>
    <property type="match status" value="1"/>
</dbReference>
<dbReference type="FunFam" id="3.10.20.90:FF:000013">
    <property type="entry name" value="radixin isoform X1"/>
    <property type="match status" value="1"/>
</dbReference>
<dbReference type="Pfam" id="PF09380">
    <property type="entry name" value="FERM_C"/>
    <property type="match status" value="1"/>
</dbReference>
<dbReference type="FunFam" id="1.20.80.10:FF:000002">
    <property type="entry name" value="radixin isoform X1"/>
    <property type="match status" value="1"/>
</dbReference>
<dbReference type="InterPro" id="IPR011174">
    <property type="entry name" value="ERM"/>
</dbReference>
<dbReference type="Pfam" id="PF00769">
    <property type="entry name" value="ERM_C"/>
    <property type="match status" value="1"/>
</dbReference>
<dbReference type="Gene3D" id="3.10.20.90">
    <property type="entry name" value="Phosphatidylinositol 3-kinase Catalytic Subunit, Chain A, domain 1"/>
    <property type="match status" value="1"/>
</dbReference>
<evidence type="ECO:0000256" key="5">
    <source>
        <dbReference type="SAM" id="Coils"/>
    </source>
</evidence>
<evidence type="ECO:0000259" key="7">
    <source>
        <dbReference type="PROSITE" id="PS50057"/>
    </source>
</evidence>
<dbReference type="Pfam" id="PF09379">
    <property type="entry name" value="FERM_N"/>
    <property type="match status" value="1"/>
</dbReference>
<keyword evidence="2" id="KW-1003">Cell membrane</keyword>
<dbReference type="CDD" id="cd14473">
    <property type="entry name" value="FERM_B-lobe"/>
    <property type="match status" value="1"/>
</dbReference>
<evidence type="ECO:0000256" key="4">
    <source>
        <dbReference type="PIRSR" id="PIRSR002305-1"/>
    </source>
</evidence>
<dbReference type="GO" id="GO:0005886">
    <property type="term" value="C:plasma membrane"/>
    <property type="evidence" value="ECO:0007669"/>
    <property type="project" value="UniProtKB-SubCell"/>
</dbReference>
<protein>
    <recommendedName>
        <fullName evidence="7">FERM domain-containing protein</fullName>
    </recommendedName>
</protein>
<dbReference type="PIRSF" id="PIRSF002305">
    <property type="entry name" value="ERM"/>
    <property type="match status" value="1"/>
</dbReference>
<feature type="compositionally biased region" description="Basic and acidic residues" evidence="6">
    <location>
        <begin position="309"/>
        <end position="330"/>
    </location>
</feature>
<dbReference type="Ensembl" id="ENSMMOT00000000239.1">
    <property type="protein sequence ID" value="ENSMMOP00000000236.1"/>
    <property type="gene ID" value="ENSMMOG00000000185.1"/>
</dbReference>
<dbReference type="SUPFAM" id="SSF47031">
    <property type="entry name" value="Second domain of FERM"/>
    <property type="match status" value="1"/>
</dbReference>
<dbReference type="SUPFAM" id="SSF50729">
    <property type="entry name" value="PH domain-like"/>
    <property type="match status" value="1"/>
</dbReference>
<dbReference type="FunFam" id="2.30.29.30:FF:000003">
    <property type="entry name" value="Radixin isoform 1"/>
    <property type="match status" value="1"/>
</dbReference>
<dbReference type="SMART" id="SM01196">
    <property type="entry name" value="FERM_C"/>
    <property type="match status" value="1"/>
</dbReference>
<dbReference type="PRINTS" id="PR00935">
    <property type="entry name" value="BAND41"/>
</dbReference>
<dbReference type="InterPro" id="IPR046810">
    <property type="entry name" value="ERM_helical"/>
</dbReference>
<name>A0A3Q3VIC1_MOLML</name>
<evidence type="ECO:0000313" key="9">
    <source>
        <dbReference type="Proteomes" id="UP000261620"/>
    </source>
</evidence>
<dbReference type="InterPro" id="IPR029071">
    <property type="entry name" value="Ubiquitin-like_domsf"/>
</dbReference>
<dbReference type="Gene3D" id="1.20.80.10">
    <property type="match status" value="1"/>
</dbReference>
<evidence type="ECO:0000256" key="1">
    <source>
        <dbReference type="ARBA" id="ARBA00004202"/>
    </source>
</evidence>
<feature type="domain" description="FERM" evidence="7">
    <location>
        <begin position="5"/>
        <end position="295"/>
    </location>
</feature>
<dbReference type="Pfam" id="PF00373">
    <property type="entry name" value="FERM_M"/>
    <property type="match status" value="1"/>
</dbReference>
<dbReference type="InterPro" id="IPR008954">
    <property type="entry name" value="Moesin_tail_sf"/>
</dbReference>
<dbReference type="GO" id="GO:0003779">
    <property type="term" value="F:actin binding"/>
    <property type="evidence" value="ECO:0007669"/>
    <property type="project" value="InterPro"/>
</dbReference>
<dbReference type="PANTHER" id="PTHR23281">
    <property type="entry name" value="MERLIN/MOESIN/EZRIN/RADIXIN"/>
    <property type="match status" value="1"/>
</dbReference>
<reference evidence="8" key="1">
    <citation type="submission" date="2025-08" db="UniProtKB">
        <authorList>
            <consortium name="Ensembl"/>
        </authorList>
    </citation>
    <scope>IDENTIFICATION</scope>
</reference>
<dbReference type="InterPro" id="IPR041789">
    <property type="entry name" value="ERM_FERM_C"/>
</dbReference>
<dbReference type="SMART" id="SM00295">
    <property type="entry name" value="B41"/>
    <property type="match status" value="1"/>
</dbReference>
<comment type="subcellular location">
    <subcellularLocation>
        <location evidence="1">Cell membrane</location>
        <topology evidence="1">Peripheral membrane protein</topology>
    </subcellularLocation>
</comment>
<dbReference type="PRINTS" id="PR00661">
    <property type="entry name" value="ERMFAMILY"/>
</dbReference>
<keyword evidence="5" id="KW-0175">Coiled coil</keyword>
<keyword evidence="9" id="KW-1185">Reference proteome</keyword>
<evidence type="ECO:0000256" key="6">
    <source>
        <dbReference type="SAM" id="MobiDB-lite"/>
    </source>
</evidence>
<accession>A0A3Q3VIC1</accession>
<feature type="binding site" evidence="4">
    <location>
        <begin position="60"/>
        <end position="63"/>
    </location>
    <ligand>
        <name>a 1,2-diacyl-sn-glycero-3-phospho-(1D-myo-inositol)</name>
        <dbReference type="ChEBI" id="CHEBI:57880"/>
    </ligand>
</feature>
<dbReference type="STRING" id="94237.ENSMMOP00000000236"/>
<dbReference type="InterPro" id="IPR014352">
    <property type="entry name" value="FERM/acyl-CoA-bd_prot_sf"/>
</dbReference>
<dbReference type="InterPro" id="IPR035963">
    <property type="entry name" value="FERM_2"/>
</dbReference>
<dbReference type="SUPFAM" id="SSF48678">
    <property type="entry name" value="Moesin tail domain"/>
    <property type="match status" value="1"/>
</dbReference>
<dbReference type="Gene3D" id="6.10.360.10">
    <property type="match status" value="1"/>
</dbReference>
<dbReference type="OMA" id="MFRLHEY"/>
<dbReference type="Proteomes" id="UP000261620">
    <property type="component" value="Unplaced"/>
</dbReference>
<dbReference type="InterPro" id="IPR019749">
    <property type="entry name" value="Band_41_domain"/>
</dbReference>
<dbReference type="AlphaFoldDB" id="A0A3Q3VIC1"/>
<feature type="binding site" evidence="4">
    <location>
        <position position="278"/>
    </location>
    <ligand>
        <name>a 1,2-diacyl-sn-glycero-3-phospho-(1D-myo-inositol)</name>
        <dbReference type="ChEBI" id="CHEBI:57880"/>
    </ligand>
</feature>
<evidence type="ECO:0000256" key="2">
    <source>
        <dbReference type="ARBA" id="ARBA00022475"/>
    </source>
</evidence>
<keyword evidence="3" id="KW-0472">Membrane</keyword>
<reference evidence="8" key="2">
    <citation type="submission" date="2025-09" db="UniProtKB">
        <authorList>
            <consortium name="Ensembl"/>
        </authorList>
    </citation>
    <scope>IDENTIFICATION</scope>
</reference>
<dbReference type="Pfam" id="PF20492">
    <property type="entry name" value="ERM_helical"/>
    <property type="match status" value="1"/>
</dbReference>
<dbReference type="InterPro" id="IPR018979">
    <property type="entry name" value="FERM_N"/>
</dbReference>
<dbReference type="PROSITE" id="PS50057">
    <property type="entry name" value="FERM_3"/>
    <property type="match status" value="1"/>
</dbReference>
<evidence type="ECO:0000256" key="3">
    <source>
        <dbReference type="ARBA" id="ARBA00023136"/>
    </source>
</evidence>
<feature type="region of interest" description="Disordered" evidence="6">
    <location>
        <begin position="303"/>
        <end position="330"/>
    </location>
</feature>
<feature type="coiled-coil region" evidence="5">
    <location>
        <begin position="496"/>
        <end position="523"/>
    </location>
</feature>
<dbReference type="CDD" id="cd13194">
    <property type="entry name" value="FERM_C_ERM"/>
    <property type="match status" value="1"/>
</dbReference>